<keyword evidence="1" id="KW-1133">Transmembrane helix</keyword>
<gene>
    <name evidence="2" type="ORF">EER00_05435</name>
</gene>
<feature type="transmembrane region" description="Helical" evidence="1">
    <location>
        <begin position="6"/>
        <end position="30"/>
    </location>
</feature>
<accession>A0A9J7BYI2</accession>
<dbReference type="RefSeq" id="WP_159402888.1">
    <property type="nucleotide sequence ID" value="NZ_CP033512.2"/>
</dbReference>
<keyword evidence="1" id="KW-0472">Membrane</keyword>
<keyword evidence="1" id="KW-0812">Transmembrane</keyword>
<reference evidence="2" key="1">
    <citation type="submission" date="2022-10" db="EMBL/GenBank/DDBJ databases">
        <title>The first complete genome sequence of Mycoplasma iowae strain 695.</title>
        <authorList>
            <person name="Ghanem M."/>
            <person name="El-Gazzar M."/>
        </authorList>
    </citation>
    <scope>NUCLEOTIDE SEQUENCE</scope>
    <source>
        <strain evidence="2">695</strain>
    </source>
</reference>
<sequence>MISITYILFVIGYYLIVRITLLVIVLVDVITLEFDIINIKNYEFVNANQKRNF</sequence>
<organism evidence="2">
    <name type="scientific">Malacoplasma iowae 695</name>
    <dbReference type="NCBI Taxonomy" id="1048830"/>
    <lineage>
        <taxon>Bacteria</taxon>
        <taxon>Bacillati</taxon>
        <taxon>Mycoplasmatota</taxon>
        <taxon>Mycoplasmoidales</taxon>
        <taxon>Mycoplasmoidaceae</taxon>
        <taxon>Malacoplasma</taxon>
    </lineage>
</organism>
<proteinExistence type="predicted"/>
<evidence type="ECO:0000313" key="2">
    <source>
        <dbReference type="EMBL" id="UYS84747.1"/>
    </source>
</evidence>
<protein>
    <submittedName>
        <fullName evidence="2">Uncharacterized protein</fullName>
    </submittedName>
</protein>
<dbReference type="EMBL" id="CP033512">
    <property type="protein sequence ID" value="UYS84747.1"/>
    <property type="molecule type" value="Genomic_DNA"/>
</dbReference>
<dbReference type="Proteomes" id="UP000464283">
    <property type="component" value="Chromosome"/>
</dbReference>
<dbReference type="AlphaFoldDB" id="A0A9J7BYI2"/>
<name>A0A9J7BYI2_MALIO</name>
<evidence type="ECO:0000256" key="1">
    <source>
        <dbReference type="SAM" id="Phobius"/>
    </source>
</evidence>
<dbReference type="KEGG" id="miw:EER00_05435"/>